<name>A0A067C9I6_SAPPC</name>
<reference evidence="2 3" key="1">
    <citation type="journal article" date="2013" name="PLoS Genet.">
        <title>Distinctive expansion of potential virulence genes in the genome of the oomycete fish pathogen Saprolegnia parasitica.</title>
        <authorList>
            <person name="Jiang R.H."/>
            <person name="de Bruijn I."/>
            <person name="Haas B.J."/>
            <person name="Belmonte R."/>
            <person name="Lobach L."/>
            <person name="Christie J."/>
            <person name="van den Ackerveken G."/>
            <person name="Bottin A."/>
            <person name="Bulone V."/>
            <person name="Diaz-Moreno S.M."/>
            <person name="Dumas B."/>
            <person name="Fan L."/>
            <person name="Gaulin E."/>
            <person name="Govers F."/>
            <person name="Grenville-Briggs L.J."/>
            <person name="Horner N.R."/>
            <person name="Levin J.Z."/>
            <person name="Mammella M."/>
            <person name="Meijer H.J."/>
            <person name="Morris P."/>
            <person name="Nusbaum C."/>
            <person name="Oome S."/>
            <person name="Phillips A.J."/>
            <person name="van Rooyen D."/>
            <person name="Rzeszutek E."/>
            <person name="Saraiva M."/>
            <person name="Secombes C.J."/>
            <person name="Seidl M.F."/>
            <person name="Snel B."/>
            <person name="Stassen J.H."/>
            <person name="Sykes S."/>
            <person name="Tripathy S."/>
            <person name="van den Berg H."/>
            <person name="Vega-Arreguin J.C."/>
            <person name="Wawra S."/>
            <person name="Young S.K."/>
            <person name="Zeng Q."/>
            <person name="Dieguez-Uribeondo J."/>
            <person name="Russ C."/>
            <person name="Tyler B.M."/>
            <person name="van West P."/>
        </authorList>
    </citation>
    <scope>NUCLEOTIDE SEQUENCE [LARGE SCALE GENOMIC DNA]</scope>
    <source>
        <strain evidence="2 3">CBS 223.65</strain>
    </source>
</reference>
<organism evidence="2 3">
    <name type="scientific">Saprolegnia parasitica (strain CBS 223.65)</name>
    <dbReference type="NCBI Taxonomy" id="695850"/>
    <lineage>
        <taxon>Eukaryota</taxon>
        <taxon>Sar</taxon>
        <taxon>Stramenopiles</taxon>
        <taxon>Oomycota</taxon>
        <taxon>Saprolegniomycetes</taxon>
        <taxon>Saprolegniales</taxon>
        <taxon>Saprolegniaceae</taxon>
        <taxon>Saprolegnia</taxon>
    </lineage>
</organism>
<dbReference type="EMBL" id="KK583217">
    <property type="protein sequence ID" value="KDO27439.1"/>
    <property type="molecule type" value="Genomic_DNA"/>
</dbReference>
<protein>
    <recommendedName>
        <fullName evidence="1">VWFA domain-containing protein</fullName>
    </recommendedName>
</protein>
<feature type="domain" description="VWFA" evidence="1">
    <location>
        <begin position="48"/>
        <end position="237"/>
    </location>
</feature>
<evidence type="ECO:0000313" key="3">
    <source>
        <dbReference type="Proteomes" id="UP000030745"/>
    </source>
</evidence>
<dbReference type="OrthoDB" id="5855668at2759"/>
<dbReference type="SMART" id="SM00327">
    <property type="entry name" value="VWA"/>
    <property type="match status" value="1"/>
</dbReference>
<dbReference type="SUPFAM" id="SSF53300">
    <property type="entry name" value="vWA-like"/>
    <property type="match status" value="1"/>
</dbReference>
<evidence type="ECO:0000259" key="1">
    <source>
        <dbReference type="SMART" id="SM00327"/>
    </source>
</evidence>
<dbReference type="InterPro" id="IPR036465">
    <property type="entry name" value="vWFA_dom_sf"/>
</dbReference>
<dbReference type="InterPro" id="IPR010734">
    <property type="entry name" value="Copine_C"/>
</dbReference>
<dbReference type="GeneID" id="24129337"/>
<dbReference type="Proteomes" id="UP000030745">
    <property type="component" value="Unassembled WGS sequence"/>
</dbReference>
<dbReference type="PANTHER" id="PTHR45751">
    <property type="entry name" value="COPINE FAMILY PROTEIN 1"/>
    <property type="match status" value="1"/>
</dbReference>
<dbReference type="Pfam" id="PF07002">
    <property type="entry name" value="Copine"/>
    <property type="match status" value="1"/>
</dbReference>
<dbReference type="RefSeq" id="XP_012201878.1">
    <property type="nucleotide sequence ID" value="XM_012346488.1"/>
</dbReference>
<accession>A0A067C9I6</accession>
<dbReference type="OMA" id="QLISACC"/>
<keyword evidence="3" id="KW-1185">Reference proteome</keyword>
<dbReference type="InterPro" id="IPR052079">
    <property type="entry name" value="E3_ligase/Copine_domain"/>
</dbReference>
<dbReference type="GO" id="GO:0004842">
    <property type="term" value="F:ubiquitin-protein transferase activity"/>
    <property type="evidence" value="ECO:0007669"/>
    <property type="project" value="TreeGrafter"/>
</dbReference>
<dbReference type="InterPro" id="IPR002035">
    <property type="entry name" value="VWF_A"/>
</dbReference>
<dbReference type="PANTHER" id="PTHR45751:SF11">
    <property type="entry name" value="COPINE FAMILY PROTEIN 2"/>
    <property type="match status" value="1"/>
</dbReference>
<evidence type="ECO:0000313" key="2">
    <source>
        <dbReference type="EMBL" id="KDO27439.1"/>
    </source>
</evidence>
<gene>
    <name evidence="2" type="ORF">SPRG_07027</name>
</gene>
<dbReference type="KEGG" id="spar:SPRG_07027"/>
<proteinExistence type="predicted"/>
<dbReference type="VEuPathDB" id="FungiDB:SPRG_07027"/>
<dbReference type="GO" id="GO:0016567">
    <property type="term" value="P:protein ubiquitination"/>
    <property type="evidence" value="ECO:0007669"/>
    <property type="project" value="TreeGrafter"/>
</dbReference>
<dbReference type="AlphaFoldDB" id="A0A067C9I6"/>
<sequence length="274" mass="30400">MGQLISACCGAEEEKSLHSSTRRCKSTATKYESYEELQTSLQDAGLETSHLLIAIDYTRSNDWNGKWSFGKSLHYIDPSGVDANPYQAVIRTLGKTLEAFDERQLIRLYGFGDATTRDVSCFKLDDAPCRGFTNALERYKVVTPTVALAGPTSFTPIIEEAVRLVKATQQYHILVIIADGQVTCETETADSIVTASNYALSIIMVGVGDGPWDTMNKFSDKLTRRRFENFQFVEYNKVLEFNVSNPQVGFAAAALSGIPAQYKTIRQLGLLPEH</sequence>
<dbReference type="Gene3D" id="3.40.50.410">
    <property type="entry name" value="von Willebrand factor, type A domain"/>
    <property type="match status" value="1"/>
</dbReference>
<dbReference type="GO" id="GO:0005634">
    <property type="term" value="C:nucleus"/>
    <property type="evidence" value="ECO:0007669"/>
    <property type="project" value="TreeGrafter"/>
</dbReference>